<evidence type="ECO:0000256" key="7">
    <source>
        <dbReference type="ARBA" id="ARBA00023136"/>
    </source>
</evidence>
<feature type="transmembrane region" description="Helical" evidence="9">
    <location>
        <begin position="471"/>
        <end position="490"/>
    </location>
</feature>
<dbReference type="GO" id="GO:0005774">
    <property type="term" value="C:vacuolar membrane"/>
    <property type="evidence" value="ECO:0007669"/>
    <property type="project" value="UniProtKB-SubCell"/>
</dbReference>
<keyword evidence="3" id="KW-0813">Transport</keyword>
<evidence type="ECO:0000313" key="12">
    <source>
        <dbReference type="Proteomes" id="UP000038830"/>
    </source>
</evidence>
<comment type="similarity">
    <text evidence="2">Belongs to the amino acid/polyamine transporter 2 family.</text>
</comment>
<feature type="transmembrane region" description="Helical" evidence="9">
    <location>
        <begin position="290"/>
        <end position="311"/>
    </location>
</feature>
<gene>
    <name evidence="11" type="primary">AVT1</name>
    <name evidence="11" type="ORF">BN1211_5881</name>
</gene>
<feature type="compositionally biased region" description="Low complexity" evidence="8">
    <location>
        <begin position="1"/>
        <end position="20"/>
    </location>
</feature>
<dbReference type="PANTHER" id="PTHR22950:SF692">
    <property type="entry name" value="TRANSMEMBRANE AMINO ACID TRANSPORTER FAMILY PROTEIN"/>
    <property type="match status" value="1"/>
</dbReference>
<dbReference type="EMBL" id="CDQK01000007">
    <property type="protein sequence ID" value="CEP24922.1"/>
    <property type="molecule type" value="Genomic_DNA"/>
</dbReference>
<feature type="transmembrane region" description="Helical" evidence="9">
    <location>
        <begin position="584"/>
        <end position="604"/>
    </location>
</feature>
<feature type="transmembrane region" description="Helical" evidence="9">
    <location>
        <begin position="348"/>
        <end position="371"/>
    </location>
</feature>
<evidence type="ECO:0000256" key="8">
    <source>
        <dbReference type="SAM" id="MobiDB-lite"/>
    </source>
</evidence>
<evidence type="ECO:0000256" key="2">
    <source>
        <dbReference type="ARBA" id="ARBA00008066"/>
    </source>
</evidence>
<feature type="transmembrane region" description="Helical" evidence="9">
    <location>
        <begin position="317"/>
        <end position="336"/>
    </location>
</feature>
<keyword evidence="6 9" id="KW-1133">Transmembrane helix</keyword>
<dbReference type="Proteomes" id="UP000038830">
    <property type="component" value="Unassembled WGS sequence"/>
</dbReference>
<dbReference type="InterPro" id="IPR013057">
    <property type="entry name" value="AA_transpt_TM"/>
</dbReference>
<keyword evidence="7 9" id="KW-0472">Membrane</keyword>
<proteinExistence type="inferred from homology"/>
<evidence type="ECO:0000256" key="6">
    <source>
        <dbReference type="ARBA" id="ARBA00022989"/>
    </source>
</evidence>
<evidence type="ECO:0000256" key="3">
    <source>
        <dbReference type="ARBA" id="ARBA00022448"/>
    </source>
</evidence>
<name>A0A0H5C9Z2_CYBJN</name>
<reference evidence="12" key="1">
    <citation type="journal article" date="2015" name="J. Biotechnol.">
        <title>The structure of the Cyberlindnera jadinii genome and its relation to Candida utilis analyzed by the occurrence of single nucleotide polymorphisms.</title>
        <authorList>
            <person name="Rupp O."/>
            <person name="Brinkrolf K."/>
            <person name="Buerth C."/>
            <person name="Kunigo M."/>
            <person name="Schneider J."/>
            <person name="Jaenicke S."/>
            <person name="Goesmann A."/>
            <person name="Puehler A."/>
            <person name="Jaeger K.-E."/>
            <person name="Ernst J.F."/>
        </authorList>
    </citation>
    <scope>NUCLEOTIDE SEQUENCE [LARGE SCALE GENOMIC DNA]</scope>
    <source>
        <strain evidence="12">ATCC 18201 / CBS 1600 / BCRC 20928 / JCM 3617 / NBRC 0987 / NRRL Y-1542</strain>
    </source>
</reference>
<dbReference type="Pfam" id="PF01490">
    <property type="entry name" value="Aa_trans"/>
    <property type="match status" value="1"/>
</dbReference>
<evidence type="ECO:0000313" key="11">
    <source>
        <dbReference type="EMBL" id="CEP24922.1"/>
    </source>
</evidence>
<feature type="transmembrane region" description="Helical" evidence="9">
    <location>
        <begin position="432"/>
        <end position="451"/>
    </location>
</feature>
<evidence type="ECO:0000256" key="1">
    <source>
        <dbReference type="ARBA" id="ARBA00004128"/>
    </source>
</evidence>
<keyword evidence="4 9" id="KW-0812">Transmembrane</keyword>
<evidence type="ECO:0000256" key="4">
    <source>
        <dbReference type="ARBA" id="ARBA00022692"/>
    </source>
</evidence>
<comment type="subcellular location">
    <subcellularLocation>
        <location evidence="1">Vacuole membrane</location>
        <topology evidence="1">Multi-pass membrane protein</topology>
    </subcellularLocation>
</comment>
<accession>A0A0H5C9Z2</accession>
<evidence type="ECO:0000256" key="9">
    <source>
        <dbReference type="SAM" id="Phobius"/>
    </source>
</evidence>
<dbReference type="AlphaFoldDB" id="A0A0H5C9Z2"/>
<dbReference type="GO" id="GO:0015179">
    <property type="term" value="F:L-amino acid transmembrane transporter activity"/>
    <property type="evidence" value="ECO:0007669"/>
    <property type="project" value="TreeGrafter"/>
</dbReference>
<keyword evidence="5" id="KW-0029">Amino-acid transport</keyword>
<feature type="domain" description="Amino acid transporter transmembrane" evidence="10">
    <location>
        <begin position="211"/>
        <end position="603"/>
    </location>
</feature>
<feature type="transmembrane region" description="Helical" evidence="9">
    <location>
        <begin position="524"/>
        <end position="541"/>
    </location>
</feature>
<sequence>MVSPVDGSPRVPGSPGPGSSASRAQNINYRESHDSLHPNFIAIPVERTPHSVRLRRDSLLHNPIGSFKGVNSLGRFASSFSRAQSFRTIEPLSQHSRSYFRDNDELFDRDTLAPSYHGQRLSTVVQRNEFEPLRPKPSNDSIAIDEQGDYDAIDDSSFVQSYRSPSVYSYGATGNLIGGDASSFTGFQEATPLVLKKVEAKGKVVTVIAGQSTAPQTIFNSVNVLIGIGLLALPLGLSHSGWLLGIPALTLCAYLTFNSAELLSRCMDTDPTLMTYSDLAYVTFGPKGRALISLLFSLDLMASGVSLIVLFADSLNALFPSISIIHFKVIAFLLLTPPSFLPLNILSLVSLAGITSTIGVVIVIFLCGFTKSTSPGSLIEFATTNMFPNSIPDALIAIGILMAPFGGHAIFPNLKVDMRHPHKFKDCLKVTYSITFLTDMSMAIIGFLMFGDAVKDEITKSVLLTKGYPQFTYWLICALMATVPFSKTPLNARPIISIFDMALRLQDITEFKGLAYGWRLTLKISVRIFVNALFVIIAIMFPAFDKIIAFMGAGLCFLLCLILPAIFYMTICKDTITNRERVECWIIIVFSAIFSVVGTTAAILY</sequence>
<feature type="transmembrane region" description="Helical" evidence="9">
    <location>
        <begin position="391"/>
        <end position="411"/>
    </location>
</feature>
<feature type="transmembrane region" description="Helical" evidence="9">
    <location>
        <begin position="547"/>
        <end position="572"/>
    </location>
</feature>
<evidence type="ECO:0000256" key="5">
    <source>
        <dbReference type="ARBA" id="ARBA00022970"/>
    </source>
</evidence>
<dbReference type="PANTHER" id="PTHR22950">
    <property type="entry name" value="AMINO ACID TRANSPORTER"/>
    <property type="match status" value="1"/>
</dbReference>
<organism evidence="11 12">
    <name type="scientific">Cyberlindnera jadinii (strain ATCC 18201 / CBS 1600 / BCRC 20928 / JCM 3617 / NBRC 0987 / NRRL Y-1542)</name>
    <name type="common">Torula yeast</name>
    <name type="synonym">Candida utilis</name>
    <dbReference type="NCBI Taxonomy" id="983966"/>
    <lineage>
        <taxon>Eukaryota</taxon>
        <taxon>Fungi</taxon>
        <taxon>Dikarya</taxon>
        <taxon>Ascomycota</taxon>
        <taxon>Saccharomycotina</taxon>
        <taxon>Saccharomycetes</taxon>
        <taxon>Phaffomycetales</taxon>
        <taxon>Phaffomycetaceae</taxon>
        <taxon>Cyberlindnera</taxon>
    </lineage>
</organism>
<feature type="region of interest" description="Disordered" evidence="8">
    <location>
        <begin position="1"/>
        <end position="24"/>
    </location>
</feature>
<protein>
    <submittedName>
        <fullName evidence="11">AVT1 protein</fullName>
    </submittedName>
</protein>
<feature type="transmembrane region" description="Helical" evidence="9">
    <location>
        <begin position="241"/>
        <end position="257"/>
    </location>
</feature>
<evidence type="ECO:0000259" key="10">
    <source>
        <dbReference type="Pfam" id="PF01490"/>
    </source>
</evidence>